<dbReference type="OrthoDB" id="5148996at2"/>
<dbReference type="GO" id="GO:0006508">
    <property type="term" value="P:proteolysis"/>
    <property type="evidence" value="ECO:0007669"/>
    <property type="project" value="UniProtKB-KW"/>
</dbReference>
<reference evidence="2 3" key="1">
    <citation type="submission" date="2016-10" db="EMBL/GenBank/DDBJ databases">
        <authorList>
            <person name="de Groot N.N."/>
        </authorList>
    </citation>
    <scope>NUCLEOTIDE SEQUENCE [LARGE SCALE GENOMIC DNA]</scope>
    <source>
        <strain evidence="2 3">RK1</strain>
    </source>
</reference>
<accession>A0A1I3VLN5</accession>
<dbReference type="EMBL" id="FOQO01000018">
    <property type="protein sequence ID" value="SFJ96080.1"/>
    <property type="molecule type" value="Genomic_DNA"/>
</dbReference>
<dbReference type="InterPro" id="IPR022118">
    <property type="entry name" value="Peptidase_C70_AvrRpt2"/>
</dbReference>
<dbReference type="PROSITE" id="PS51257">
    <property type="entry name" value="PROKAR_LIPOPROTEIN"/>
    <property type="match status" value="1"/>
</dbReference>
<keyword evidence="3" id="KW-1185">Reference proteome</keyword>
<dbReference type="Proteomes" id="UP000198670">
    <property type="component" value="Unassembled WGS sequence"/>
</dbReference>
<dbReference type="RefSeq" id="WP_090632529.1">
    <property type="nucleotide sequence ID" value="NZ_FOQO01000018.1"/>
</dbReference>
<keyword evidence="2" id="KW-0378">Hydrolase</keyword>
<dbReference type="Gene3D" id="3.90.70.10">
    <property type="entry name" value="Cysteine proteinases"/>
    <property type="match status" value="1"/>
</dbReference>
<sequence length="204" mass="22133">MKRTNQFMLLAAITVLTVAGCCKCPGDCQNLGSVSVPIRPQETSNWCWIACSQMIHAYFGHSITQCALANAQLGRTDCCTPEGDAPCPKTDNCNTPGNTRGAIESLGYTVTQANDPLTWDALRKEIYCRKKPLVFGDGASGGGVGHVRVIYGYVDVGGQRWVALSDPWSPCEGSDDLISYETYANTSGPGRVHRKTLYQFIDNN</sequence>
<dbReference type="GO" id="GO:0008233">
    <property type="term" value="F:peptidase activity"/>
    <property type="evidence" value="ECO:0007669"/>
    <property type="project" value="UniProtKB-KW"/>
</dbReference>
<keyword evidence="2" id="KW-0645">Protease</keyword>
<feature type="chain" id="PRO_5011441632" evidence="1">
    <location>
        <begin position="20"/>
        <end position="204"/>
    </location>
</feature>
<protein>
    <submittedName>
        <fullName evidence="2">Papain-like cysteine protease AvrRpt2</fullName>
    </submittedName>
</protein>
<feature type="signal peptide" evidence="1">
    <location>
        <begin position="1"/>
        <end position="19"/>
    </location>
</feature>
<dbReference type="Pfam" id="PF12385">
    <property type="entry name" value="Peptidase_C70"/>
    <property type="match status" value="1"/>
</dbReference>
<dbReference type="AlphaFoldDB" id="A0A1I3VLN5"/>
<keyword evidence="1" id="KW-0732">Signal</keyword>
<dbReference type="STRING" id="1477437.SAMN05444682_1185"/>
<evidence type="ECO:0000313" key="3">
    <source>
        <dbReference type="Proteomes" id="UP000198670"/>
    </source>
</evidence>
<gene>
    <name evidence="2" type="ORF">SAMN05444682_1185</name>
</gene>
<proteinExistence type="predicted"/>
<organism evidence="2 3">
    <name type="scientific">Parapedobacter indicus</name>
    <dbReference type="NCBI Taxonomy" id="1477437"/>
    <lineage>
        <taxon>Bacteria</taxon>
        <taxon>Pseudomonadati</taxon>
        <taxon>Bacteroidota</taxon>
        <taxon>Sphingobacteriia</taxon>
        <taxon>Sphingobacteriales</taxon>
        <taxon>Sphingobacteriaceae</taxon>
        <taxon>Parapedobacter</taxon>
    </lineage>
</organism>
<evidence type="ECO:0000256" key="1">
    <source>
        <dbReference type="SAM" id="SignalP"/>
    </source>
</evidence>
<evidence type="ECO:0000313" key="2">
    <source>
        <dbReference type="EMBL" id="SFJ96080.1"/>
    </source>
</evidence>
<name>A0A1I3VLN5_9SPHI</name>